<comment type="caution">
    <text evidence="1">The sequence shown here is derived from an EMBL/GenBank/DDBJ whole genome shotgun (WGS) entry which is preliminary data.</text>
</comment>
<dbReference type="EMBL" id="VSIY01000004">
    <property type="protein sequence ID" value="TYB82557.1"/>
    <property type="molecule type" value="Genomic_DNA"/>
</dbReference>
<name>A0A5D0RLP4_9RHOB</name>
<dbReference type="AlphaFoldDB" id="A0A5D0RLP4"/>
<keyword evidence="2" id="KW-1185">Reference proteome</keyword>
<evidence type="ECO:0000313" key="1">
    <source>
        <dbReference type="EMBL" id="TYB82557.1"/>
    </source>
</evidence>
<gene>
    <name evidence="1" type="ORF">FVF75_07530</name>
</gene>
<organism evidence="1 2">
    <name type="scientific">Maritimibacter fusiformis</name>
    <dbReference type="NCBI Taxonomy" id="2603819"/>
    <lineage>
        <taxon>Bacteria</taxon>
        <taxon>Pseudomonadati</taxon>
        <taxon>Pseudomonadota</taxon>
        <taxon>Alphaproteobacteria</taxon>
        <taxon>Rhodobacterales</taxon>
        <taxon>Roseobacteraceae</taxon>
        <taxon>Maritimibacter</taxon>
    </lineage>
</organism>
<evidence type="ECO:0000313" key="2">
    <source>
        <dbReference type="Proteomes" id="UP000322080"/>
    </source>
</evidence>
<protein>
    <submittedName>
        <fullName evidence="1">Uncharacterized protein</fullName>
    </submittedName>
</protein>
<dbReference type="Proteomes" id="UP000322080">
    <property type="component" value="Unassembled WGS sequence"/>
</dbReference>
<proteinExistence type="predicted"/>
<accession>A0A5D0RLP4</accession>
<sequence length="79" mass="8669">MAEANTILRSINLDGETVCVDIFARPDGSFGFDEYRRDPEDGRGWFSIGHHGTQAFDSADAALRAARQAVAWLDDALPD</sequence>
<dbReference type="RefSeq" id="WP_148377320.1">
    <property type="nucleotide sequence ID" value="NZ_VSIY01000004.1"/>
</dbReference>
<reference evidence="1 2" key="1">
    <citation type="submission" date="2019-08" db="EMBL/GenBank/DDBJ databases">
        <title>Identification of a novel species of the genus Boseongicola.</title>
        <authorList>
            <person name="Zhang X.-Q."/>
        </authorList>
    </citation>
    <scope>NUCLEOTIDE SEQUENCE [LARGE SCALE GENOMIC DNA]</scope>
    <source>
        <strain evidence="1 2">HY14</strain>
    </source>
</reference>